<comment type="caution">
    <text evidence="1">The sequence shown here is derived from an EMBL/GenBank/DDBJ whole genome shotgun (WGS) entry which is preliminary data.</text>
</comment>
<protein>
    <submittedName>
        <fullName evidence="1">Uncharacterized protein</fullName>
    </submittedName>
</protein>
<dbReference type="AlphaFoldDB" id="A0A7X0X7E9"/>
<dbReference type="Proteomes" id="UP000561617">
    <property type="component" value="Unassembled WGS sequence"/>
</dbReference>
<accession>A0A7X0X7E9</accession>
<dbReference type="RefSeq" id="WP_185381048.1">
    <property type="nucleotide sequence ID" value="NZ_JAASTW010000008.1"/>
</dbReference>
<evidence type="ECO:0000313" key="1">
    <source>
        <dbReference type="EMBL" id="MBC1489000.1"/>
    </source>
</evidence>
<sequence length="75" mass="9017">MDYKKMADSLAYGEEYNFYYEDEEYWISENSEGNYLTKVSDGYTQEFKNSNELIEKAEINGKSILEIWEEIKNQF</sequence>
<reference evidence="1 2" key="1">
    <citation type="submission" date="2020-03" db="EMBL/GenBank/DDBJ databases">
        <title>Soil Listeria distribution.</title>
        <authorList>
            <person name="Liao J."/>
            <person name="Wiedmann M."/>
        </authorList>
    </citation>
    <scope>NUCLEOTIDE SEQUENCE [LARGE SCALE GENOMIC DNA]</scope>
    <source>
        <strain evidence="1 2">FSL L7-1554</strain>
    </source>
</reference>
<evidence type="ECO:0000313" key="2">
    <source>
        <dbReference type="Proteomes" id="UP000561617"/>
    </source>
</evidence>
<dbReference type="EMBL" id="JAASTW010000008">
    <property type="protein sequence ID" value="MBC1489000.1"/>
    <property type="molecule type" value="Genomic_DNA"/>
</dbReference>
<organism evidence="1 2">
    <name type="scientific">Listeria immobilis</name>
    <dbReference type="NCBI Taxonomy" id="2713502"/>
    <lineage>
        <taxon>Bacteria</taxon>
        <taxon>Bacillati</taxon>
        <taxon>Bacillota</taxon>
        <taxon>Bacilli</taxon>
        <taxon>Bacillales</taxon>
        <taxon>Listeriaceae</taxon>
        <taxon>Listeria</taxon>
    </lineage>
</organism>
<proteinExistence type="predicted"/>
<gene>
    <name evidence="1" type="ORF">HCJ38_08255</name>
</gene>
<name>A0A7X0X7E9_9LIST</name>